<evidence type="ECO:0000256" key="3">
    <source>
        <dbReference type="SAM" id="MobiDB-lite"/>
    </source>
</evidence>
<dbReference type="EMBL" id="JAGQKX010000010">
    <property type="protein sequence ID" value="MCA9389910.1"/>
    <property type="molecule type" value="Genomic_DNA"/>
</dbReference>
<gene>
    <name evidence="6" type="ORF">KC571_00745</name>
</gene>
<keyword evidence="4" id="KW-0812">Transmembrane</keyword>
<protein>
    <submittedName>
        <fullName evidence="6">DUF2341 domain-containing protein</fullName>
    </submittedName>
</protein>
<proteinExistence type="predicted"/>
<feature type="transmembrane region" description="Helical" evidence="4">
    <location>
        <begin position="14"/>
        <end position="35"/>
    </location>
</feature>
<name>A0A955LGC3_UNCKA</name>
<keyword evidence="2" id="KW-1015">Disulfide bond</keyword>
<feature type="domain" description="LamG-like jellyroll fold" evidence="5">
    <location>
        <begin position="1158"/>
        <end position="1300"/>
    </location>
</feature>
<keyword evidence="4" id="KW-1133">Transmembrane helix</keyword>
<evidence type="ECO:0000256" key="1">
    <source>
        <dbReference type="ARBA" id="ARBA00022729"/>
    </source>
</evidence>
<comment type="caution">
    <text evidence="6">The sequence shown here is derived from an EMBL/GenBank/DDBJ whole genome shotgun (WGS) entry which is preliminary data.</text>
</comment>
<dbReference type="SMART" id="SM00560">
    <property type="entry name" value="LamGL"/>
    <property type="match status" value="5"/>
</dbReference>
<dbReference type="Gene3D" id="2.60.120.200">
    <property type="match status" value="7"/>
</dbReference>
<dbReference type="InterPro" id="IPR013320">
    <property type="entry name" value="ConA-like_dom_sf"/>
</dbReference>
<reference evidence="6" key="2">
    <citation type="journal article" date="2021" name="Microbiome">
        <title>Successional dynamics and alternative stable states in a saline activated sludge microbial community over 9 years.</title>
        <authorList>
            <person name="Wang Y."/>
            <person name="Ye J."/>
            <person name="Ju F."/>
            <person name="Liu L."/>
            <person name="Boyd J.A."/>
            <person name="Deng Y."/>
            <person name="Parks D.H."/>
            <person name="Jiang X."/>
            <person name="Yin X."/>
            <person name="Woodcroft B.J."/>
            <person name="Tyson G.W."/>
            <person name="Hugenholtz P."/>
            <person name="Polz M.F."/>
            <person name="Zhang T."/>
        </authorList>
    </citation>
    <scope>NUCLEOTIDE SEQUENCE</scope>
    <source>
        <strain evidence="6">HKST-UBA01</strain>
    </source>
</reference>
<reference evidence="6" key="1">
    <citation type="submission" date="2020-04" db="EMBL/GenBank/DDBJ databases">
        <authorList>
            <person name="Zhang T."/>
        </authorList>
    </citation>
    <scope>NUCLEOTIDE SEQUENCE</scope>
    <source>
        <strain evidence="6">HKST-UBA01</strain>
    </source>
</reference>
<evidence type="ECO:0000313" key="7">
    <source>
        <dbReference type="Proteomes" id="UP000701698"/>
    </source>
</evidence>
<feature type="domain" description="LamG-like jellyroll fold" evidence="5">
    <location>
        <begin position="1641"/>
        <end position="1779"/>
    </location>
</feature>
<evidence type="ECO:0000259" key="5">
    <source>
        <dbReference type="SMART" id="SM00560"/>
    </source>
</evidence>
<dbReference type="Pfam" id="PF10102">
    <property type="entry name" value="DUF2341"/>
    <property type="match status" value="1"/>
</dbReference>
<evidence type="ECO:0000256" key="2">
    <source>
        <dbReference type="ARBA" id="ARBA00023157"/>
    </source>
</evidence>
<organism evidence="6 7">
    <name type="scientific">candidate division WWE3 bacterium</name>
    <dbReference type="NCBI Taxonomy" id="2053526"/>
    <lineage>
        <taxon>Bacteria</taxon>
        <taxon>Katanobacteria</taxon>
    </lineage>
</organism>
<keyword evidence="4" id="KW-0472">Membrane</keyword>
<feature type="domain" description="LamG-like jellyroll fold" evidence="5">
    <location>
        <begin position="1402"/>
        <end position="1552"/>
    </location>
</feature>
<feature type="domain" description="LamG-like jellyroll fold" evidence="5">
    <location>
        <begin position="698"/>
        <end position="837"/>
    </location>
</feature>
<evidence type="ECO:0000256" key="4">
    <source>
        <dbReference type="SAM" id="Phobius"/>
    </source>
</evidence>
<feature type="region of interest" description="Disordered" evidence="3">
    <location>
        <begin position="1510"/>
        <end position="1532"/>
    </location>
</feature>
<dbReference type="InterPro" id="IPR006558">
    <property type="entry name" value="LamG-like"/>
</dbReference>
<dbReference type="PANTHER" id="PTHR42535">
    <property type="entry name" value="OOKINETE PROTEIN, PUTATIVE-RELATED"/>
    <property type="match status" value="1"/>
</dbReference>
<dbReference type="Proteomes" id="UP000701698">
    <property type="component" value="Unassembled WGS sequence"/>
</dbReference>
<sequence>MILKKIQTPKLKRVFNTLALVVVSLLMVGGAFLTLDNNAEAGWWNDGWSYRKELIIDNTKVSGSTDLTDFVVLVSLTTDADLSANAQSDGDDIVFTDSHGQRLSHEIESYASGTLVAWVRLPVLSASEDTILYMYYGNPTAFDDTNSADVWGDNYRAVWHMNESSGNRTDSTDAGLVLTEHGTGGVSSTGSGKIGTAADFESTETDYMDLANASAGELNVGSGEDFTLSAWINLEGGASTNPVVGKWDSTSTYSYVLETTNFSGNQRGEVRFSSDGTTDAYIKRNDAFGNLSLSTWYMVTMTFDAATDNECIIVNTTYDCRSTAGDVYNSAANFLVGAKLGAVFDGIIDELKMTKDMKSSEWIDTEFANQNDPATFFSTGSEEIGPGPVGYWKFDEGSDDTCSGGSADTCDATGYGNDGTFVASATWQPADMCISGGCLLFDGNDDETQINNDPVIDPDTGLSAGVTYEAWVKVLSDGENDEGRVLHNGGATVVQIENEGADGYADVLFQLDLGTDASFTVTDGIKLGQWQHLAYGYTDDGDDEITVYIDGIARGTSSDGSGSPAASTNPLTIGGMNNSTGRNFHGFIDEVKVYPYERSADEIRSDFNARGSVKGATAQFGTRESSLSNGLVGYWKMDEASDAVRVDSSGNGNNLTESTSDTIVQAGGKFGSAGDFEKGDTEYLAISDGTQSKLDLGANFTMSVWLNIESSTGLDHGIISKGGSADISYSFNTQNNTTLEVWLDDDGFAGGGIEALTNTGVYNLSEWNYFTVRYDGATLRLYKNGEEYVGGDFPLTTSIVPYNSSSDFRLGNFEAQSGYYDGLMDEVRVYNRALTSQEVEALYSWTPGPIGYWPVDENTGTSTTNDRSGNGFNASLGGSMTESDWVRGKFGSGLDFDGSNDYANFYSAGFANNFNTASGTFMAWARVKDASNWTDATTRAIGNIAADTNNRVTLQKGSGSDSITLQYEAASTLETYTVTTSTTDWFHVAISWDKSNDIVRFFFNGVEQSSSTALGTWSGALASDRVVFGSHRTSSGNYWQGAVDDVRVYNYPRTATQIIEDMNGGHPVGGSPIGSQVGYWKFDEMSTDTANDSINGYNGDLGGSGQTCPATGDTSCPTWNVSGKINGSLDFDTAGTTDDYLTVSDVDALSFGNSSSDQPFSISVWANFDDATQHAILGKGSAASREYVFTTDSSDKLVFTLYDNDGSNYIRQTSDTALTADQGSWVHLVVTYDGSGSNTGITLYRNGNILNSTGGSSGSYTAMHNQAQNFVIGRNLTDGTTYMEGRLDEVKVYAAELSASEVLVDMNANAAADFGATTKEDENIIDGAGNPPVGYWKLDEKSGSTAHDLSGHSFDGTISNSGWLRSSQCHEGACLSTAQDNNQDYVSVADPATEELDFTNAEDYTISVWFKTTGIEGSGATYLVRKNFDGDTNKAGYVLMLADAGGSEQVYCAYSGGDGGGDDSTGNLAMGLFDGQWHQATCIMDRDGSEIGTAGLHLYIDGRLMDVSDTSLTEPSASNSSELEFGENDTSNELQNGAFDEVRIYDYARTPAQIAYDYNRGMPVGWWKFDECTGATAYDASNNGNDGTIIASTGNDIGTCGGTAGDMWADGETGKFNSSLAFDGTDDAVNLGTNDILQLTETMSVSAWVKSGGDYTSTQGIVANYEDLTPDQGSFALEFGRTDNKFSFLNNAGTVSLTSNRSISDTNWHHVVVTRSGTTGSWDLAIYIDGILDNSTTASANPQVGSYTVSIGSYLDINTFYYNGQIDDVRLYNYALSGDQIKNIMNNGSAAYFGPETGL</sequence>
<dbReference type="SUPFAM" id="SSF49899">
    <property type="entry name" value="Concanavalin A-like lectins/glucanases"/>
    <property type="match status" value="7"/>
</dbReference>
<evidence type="ECO:0000313" key="6">
    <source>
        <dbReference type="EMBL" id="MCA9389910.1"/>
    </source>
</evidence>
<feature type="domain" description="LamG-like jellyroll fold" evidence="5">
    <location>
        <begin position="464"/>
        <end position="601"/>
    </location>
</feature>
<dbReference type="PANTHER" id="PTHR42535:SF2">
    <property type="entry name" value="CHROMOSOME UNDETERMINED SCAFFOLD_146, WHOLE GENOME SHOTGUN SEQUENCE"/>
    <property type="match status" value="1"/>
</dbReference>
<keyword evidence="1" id="KW-0732">Signal</keyword>
<accession>A0A955LGC3</accession>
<dbReference type="Pfam" id="PF13385">
    <property type="entry name" value="Laminin_G_3"/>
    <property type="match status" value="7"/>
</dbReference>
<dbReference type="InterPro" id="IPR018765">
    <property type="entry name" value="DUF2341"/>
</dbReference>